<dbReference type="Proteomes" id="UP001258207">
    <property type="component" value="Chromosome"/>
</dbReference>
<sequence length="1452" mass="161247">MAGTDFPTPTDPHLDAIIQRIPQWLREASPSAIRAYRTALQKNRQSSRRAQALMQTLPAPSAFARLRLEQALRQAVNRVIDVDQDLWIRFNRGSVLLGRPLSVTRTPLLEVAMANFGEAETQEGYWGTDTVLLQADALKLQIGGSGRRWTYGWHYELNHQLPLAPHQYAQLCRKLDLGGAYQARLQALLQGLGPDGTEAGKILRMNIRDELAVRAQEALLKGDIDEPAMRVIEMLLGDDDAAPQWHGVAPTLYTVSALNTWVQSGTPLHGVLCIECNAPAHPACLIYLAGDADQPFKLHASFSSFSDWLRNRLRDDHYRRDFTRFVGKTDQATFSKRLLDTLSPEPFTLGQPKDRVADPHADIGLRKAGLPTPEPLVTVLQNMLAEKLAADARYILVPTADIDQARRDERFKQWLEQGLTLLNVASVFVPALAPLVVAVGTAQLLGELFVGVDDWIHGQTEEAVGCFLDVAANVALVGATAAAGMALNASPFVKGMLPVVDAAGETRLWNVEPETFATPALPDTVKPNALGQYAHLGQNHIKLDGRFYRQNYDSRLKRWHVVHPDSAQPWRIALEHNDAGAWRMAHENLAAWTAQQAISRLGPLVDTLDAAQLHRLRRVCGLTGRQLRRLHLPGQRVPPRLIEAAAYLRAQRMLEALPSTQRALALDRWQQEFGVWPAYHEAQAMHRDFPTLSVWAAEDIVAGANLRERTQLGQGRVPLRLALSARAHLWDVQLDRSILGLLGSVETPEVKRLRAGIQQRQGRKDISAVQAWRWALEHRSEAAEMIGQRRPKAINAPTALADGRVGYRLSGRASGSAEPDPGTVALPTRAQREAQEVALLQRLDRWVDTPATVLAENGERVAVNPAHRATARQRILDAWNGQAPRIGVLPGQPIRYFLDLSELRIGALPVLNVALPQVCYLTLEGSGLERVEASFLDQFPRLEQLDLQNNHLTEIPPAVASLPNLQSLSMDNNRLVASASMFDALQGLDQLQALILRNNPMHIPGAAMERLSTLRSLRYLALSNTDHTAMAEHLPWVARLPELESLWLQGNALVLTPTAMQALADMSSLDYLDLSDNPLGSALDLSRLRSVGALNLRNCQLSTWPSGLTALMNQEPLWLRWVQLEENPISDVPELQSLRFFTTEPQIERPLSLTFTSLNPHAVARLNAVGITFDYLQILADGADAAAQSRLAQLRTDPSMTRMLQLLARLSETADYRLAPASLATRAWDVIDAAHGSLAIRAELAAVAERPENCGDQVILLFADLEQQLWYARAADPSLDGAQRQAELLATSRSLFRLDQLNRLARADVRARATARDVSEDEIEEVEVFLAYRVGLAERLELRHQPHAMLFDAVEPVSAAQLDAAETQVLAAETPEALLDWHMTQDYWLQYLRRHYPARLDAALSPFVARREALAAQAWDEAYDERLVALQVEEAAAQTEVLRELTQQAMNR</sequence>
<dbReference type="Pfam" id="PF20178">
    <property type="entry name" value="ToxA_N"/>
    <property type="match status" value="1"/>
</dbReference>
<protein>
    <recommendedName>
        <fullName evidence="2">RING-type E3 ubiquitin transferase</fullName>
        <ecNumber evidence="2">2.3.2.27</ecNumber>
    </recommendedName>
</protein>
<dbReference type="EC" id="2.3.2.27" evidence="2"/>
<dbReference type="Gene3D" id="3.80.10.10">
    <property type="entry name" value="Ribonuclease Inhibitor"/>
    <property type="match status" value="2"/>
</dbReference>
<keyword evidence="6" id="KW-0832">Ubl conjugation</keyword>
<evidence type="ECO:0000313" key="8">
    <source>
        <dbReference type="EMBL" id="WNC11813.1"/>
    </source>
</evidence>
<dbReference type="InterPro" id="IPR046673">
    <property type="entry name" value="ToxA_N"/>
</dbReference>
<evidence type="ECO:0000256" key="1">
    <source>
        <dbReference type="ARBA" id="ARBA00000900"/>
    </source>
</evidence>
<dbReference type="PANTHER" id="PTHR48051">
    <property type="match status" value="1"/>
</dbReference>
<dbReference type="PROSITE" id="PS51450">
    <property type="entry name" value="LRR"/>
    <property type="match status" value="2"/>
</dbReference>
<dbReference type="InterPro" id="IPR032675">
    <property type="entry name" value="LRR_dom_sf"/>
</dbReference>
<dbReference type="GO" id="GO:0061630">
    <property type="term" value="F:ubiquitin protein ligase activity"/>
    <property type="evidence" value="ECO:0007669"/>
    <property type="project" value="UniProtKB-EC"/>
</dbReference>
<dbReference type="SUPFAM" id="SSF52058">
    <property type="entry name" value="L domain-like"/>
    <property type="match status" value="1"/>
</dbReference>
<organism evidence="8 9">
    <name type="scientific">Pseudomonas coleopterorum</name>
    <dbReference type="NCBI Taxonomy" id="1605838"/>
    <lineage>
        <taxon>Bacteria</taxon>
        <taxon>Pseudomonadati</taxon>
        <taxon>Pseudomonadota</taxon>
        <taxon>Gammaproteobacteria</taxon>
        <taxon>Pseudomonadales</taxon>
        <taxon>Pseudomonadaceae</taxon>
        <taxon>Pseudomonas</taxon>
    </lineage>
</organism>
<comment type="similarity">
    <text evidence="6">Belongs to the LRR-containing bacterial E3 ligase family.</text>
</comment>
<keyword evidence="6" id="KW-0964">Secreted</keyword>
<evidence type="ECO:0000313" key="9">
    <source>
        <dbReference type="Proteomes" id="UP001258207"/>
    </source>
</evidence>
<dbReference type="InterPro" id="IPR003591">
    <property type="entry name" value="Leu-rich_rpt_typical-subtyp"/>
</dbReference>
<dbReference type="RefSeq" id="WP_310793038.1">
    <property type="nucleotide sequence ID" value="NZ_CP134081.1"/>
</dbReference>
<evidence type="ECO:0000259" key="7">
    <source>
        <dbReference type="PROSITE" id="PS52053"/>
    </source>
</evidence>
<keyword evidence="3" id="KW-0433">Leucine-rich repeat</keyword>
<dbReference type="Pfam" id="PF13855">
    <property type="entry name" value="LRR_8"/>
    <property type="match status" value="1"/>
</dbReference>
<keyword evidence="4" id="KW-0677">Repeat</keyword>
<gene>
    <name evidence="8" type="ORF">RI108_10530</name>
</gene>
<dbReference type="Pfam" id="PF14496">
    <property type="entry name" value="NEL"/>
    <property type="match status" value="1"/>
</dbReference>
<dbReference type="InterPro" id="IPR050216">
    <property type="entry name" value="LRR_domain-containing"/>
</dbReference>
<dbReference type="Gene3D" id="1.20.58.360">
    <property type="entry name" value="Shigella T3SS effector IpaH defines"/>
    <property type="match status" value="1"/>
</dbReference>
<keyword evidence="6" id="KW-0833">Ubl conjugation pathway</keyword>
<dbReference type="GO" id="GO:0005576">
    <property type="term" value="C:extracellular region"/>
    <property type="evidence" value="ECO:0007669"/>
    <property type="project" value="UniProtKB-UniRule"/>
</dbReference>
<feature type="domain" description="NEL" evidence="7">
    <location>
        <begin position="1167"/>
        <end position="1452"/>
    </location>
</feature>
<dbReference type="PROSITE" id="PS52053">
    <property type="entry name" value="NEL"/>
    <property type="match status" value="1"/>
</dbReference>
<keyword evidence="6" id="KW-1035">Host cytoplasm</keyword>
<feature type="active site" description="Glycyl thioester intermediate" evidence="6">
    <location>
        <position position="1254"/>
    </location>
</feature>
<dbReference type="PANTHER" id="PTHR48051:SF1">
    <property type="entry name" value="RAS SUPPRESSOR PROTEIN 1"/>
    <property type="match status" value="1"/>
</dbReference>
<reference evidence="8" key="1">
    <citation type="submission" date="2023-09" db="EMBL/GenBank/DDBJ databases">
        <title>First report of Pseudomonas coleopterorum DJ13 causing leaf spot on Rhododendron pulchrum Sweet in China.</title>
        <authorList>
            <person name="Zhang Y."/>
        </authorList>
    </citation>
    <scope>NUCLEOTIDE SEQUENCE</scope>
    <source>
        <strain evidence="8">DJ13</strain>
    </source>
</reference>
<evidence type="ECO:0000256" key="5">
    <source>
        <dbReference type="ARBA" id="ARBA00023026"/>
    </source>
</evidence>
<dbReference type="GO" id="GO:0005737">
    <property type="term" value="C:cytoplasm"/>
    <property type="evidence" value="ECO:0007669"/>
    <property type="project" value="TreeGrafter"/>
</dbReference>
<dbReference type="EMBL" id="CP134081">
    <property type="protein sequence ID" value="WNC11813.1"/>
    <property type="molecule type" value="Genomic_DNA"/>
</dbReference>
<keyword evidence="6" id="KW-0808">Transferase</keyword>
<evidence type="ECO:0000256" key="3">
    <source>
        <dbReference type="ARBA" id="ARBA00022614"/>
    </source>
</evidence>
<evidence type="ECO:0000256" key="4">
    <source>
        <dbReference type="ARBA" id="ARBA00022737"/>
    </source>
</evidence>
<accession>A0AAJ6M2M5</accession>
<comment type="PTM">
    <text evidence="6">Ubiquitinated in the presence of host E1 ubiquitin-activating enzyme, E2 ubiquitin-conjugating enzyme and ubiquitin.</text>
</comment>
<evidence type="ECO:0000256" key="6">
    <source>
        <dbReference type="PROSITE-ProRule" id="PRU01398"/>
    </source>
</evidence>
<dbReference type="GO" id="GO:0016567">
    <property type="term" value="P:protein ubiquitination"/>
    <property type="evidence" value="ECO:0007669"/>
    <property type="project" value="InterPro"/>
</dbReference>
<dbReference type="InterPro" id="IPR029487">
    <property type="entry name" value="NEL_dom"/>
</dbReference>
<evidence type="ECO:0000256" key="2">
    <source>
        <dbReference type="ARBA" id="ARBA00012483"/>
    </source>
</evidence>
<proteinExistence type="inferred from homology"/>
<dbReference type="SMART" id="SM00369">
    <property type="entry name" value="LRR_TYP"/>
    <property type="match status" value="4"/>
</dbReference>
<dbReference type="InterPro" id="IPR001611">
    <property type="entry name" value="Leu-rich_rpt"/>
</dbReference>
<name>A0AAJ6M2M5_9PSED</name>
<keyword evidence="5" id="KW-0843">Virulence</keyword>
<comment type="catalytic activity">
    <reaction evidence="1">
        <text>S-ubiquitinyl-[E2 ubiquitin-conjugating enzyme]-L-cysteine + [acceptor protein]-L-lysine = [E2 ubiquitin-conjugating enzyme]-L-cysteine + N(6)-ubiquitinyl-[acceptor protein]-L-lysine.</text>
        <dbReference type="EC" id="2.3.2.27"/>
    </reaction>
</comment>